<sequence length="70" mass="8078">MKSINVNGCSVCQPGSENYCTYTTRLRGKKVKMYQYDYKTDSGELFTCCAPTLEKCREKRDAWLKSKHLA</sequence>
<reference evidence="1 2" key="1">
    <citation type="submission" date="2018-08" db="EMBL/GenBank/DDBJ databases">
        <title>A genome reference for cultivated species of the human gut microbiota.</title>
        <authorList>
            <person name="Zou Y."/>
            <person name="Xue W."/>
            <person name="Luo G."/>
        </authorList>
    </citation>
    <scope>NUCLEOTIDE SEQUENCE [LARGE SCALE GENOMIC DNA]</scope>
    <source>
        <strain evidence="1 2">TF10-3AC</strain>
    </source>
</reference>
<organism evidence="1 2">
    <name type="scientific">Phocaeicola plebeius</name>
    <dbReference type="NCBI Taxonomy" id="310297"/>
    <lineage>
        <taxon>Bacteria</taxon>
        <taxon>Pseudomonadati</taxon>
        <taxon>Bacteroidota</taxon>
        <taxon>Bacteroidia</taxon>
        <taxon>Bacteroidales</taxon>
        <taxon>Bacteroidaceae</taxon>
        <taxon>Phocaeicola</taxon>
    </lineage>
</organism>
<protein>
    <submittedName>
        <fullName evidence="1">DUF3873 domain-containing protein</fullName>
    </submittedName>
</protein>
<dbReference type="InterPro" id="IPR024356">
    <property type="entry name" value="DUF3873"/>
</dbReference>
<dbReference type="Proteomes" id="UP000260862">
    <property type="component" value="Unassembled WGS sequence"/>
</dbReference>
<keyword evidence="2" id="KW-1185">Reference proteome</keyword>
<gene>
    <name evidence="1" type="ORF">DXD04_06510</name>
</gene>
<dbReference type="AlphaFoldDB" id="A0A3E4N4E2"/>
<proteinExistence type="predicted"/>
<evidence type="ECO:0000313" key="1">
    <source>
        <dbReference type="EMBL" id="RGK56522.1"/>
    </source>
</evidence>
<comment type="caution">
    <text evidence="1">The sequence shown here is derived from an EMBL/GenBank/DDBJ whole genome shotgun (WGS) entry which is preliminary data.</text>
</comment>
<dbReference type="Pfam" id="PF12989">
    <property type="entry name" value="DUF3873"/>
    <property type="match status" value="1"/>
</dbReference>
<name>A0A3E4N4E2_9BACT</name>
<dbReference type="EMBL" id="QSQT01000010">
    <property type="protein sequence ID" value="RGK56522.1"/>
    <property type="molecule type" value="Genomic_DNA"/>
</dbReference>
<evidence type="ECO:0000313" key="2">
    <source>
        <dbReference type="Proteomes" id="UP000260862"/>
    </source>
</evidence>
<accession>A0A3E4N4E2</accession>
<dbReference type="RefSeq" id="WP_117672080.1">
    <property type="nucleotide sequence ID" value="NZ_CABOGR010000010.1"/>
</dbReference>